<accession>X1GQY5</accession>
<dbReference type="Pfam" id="PF07669">
    <property type="entry name" value="Eco57I"/>
    <property type="match status" value="1"/>
</dbReference>
<dbReference type="AlphaFoldDB" id="X1GQY5"/>
<protein>
    <recommendedName>
        <fullName evidence="1">Type II methyltransferase M.TaqI-like domain-containing protein</fullName>
    </recommendedName>
</protein>
<dbReference type="Gene3D" id="3.40.50.150">
    <property type="entry name" value="Vaccinia Virus protein VP39"/>
    <property type="match status" value="1"/>
</dbReference>
<dbReference type="InterPro" id="IPR029063">
    <property type="entry name" value="SAM-dependent_MTases_sf"/>
</dbReference>
<name>X1GQY5_9ZZZZ</name>
<dbReference type="GO" id="GO:0006304">
    <property type="term" value="P:DNA modification"/>
    <property type="evidence" value="ECO:0007669"/>
    <property type="project" value="InterPro"/>
</dbReference>
<gene>
    <name evidence="2" type="ORF">S03H2_13161</name>
</gene>
<evidence type="ECO:0000313" key="2">
    <source>
        <dbReference type="EMBL" id="GAH35423.1"/>
    </source>
</evidence>
<feature type="non-terminal residue" evidence="2">
    <location>
        <position position="269"/>
    </location>
</feature>
<feature type="domain" description="Type II methyltransferase M.TaqI-like" evidence="1">
    <location>
        <begin position="43"/>
        <end position="218"/>
    </location>
</feature>
<reference evidence="2" key="1">
    <citation type="journal article" date="2014" name="Front. Microbiol.">
        <title>High frequency of phylogenetically diverse reductive dehalogenase-homologous genes in deep subseafloor sedimentary metagenomes.</title>
        <authorList>
            <person name="Kawai M."/>
            <person name="Futagami T."/>
            <person name="Toyoda A."/>
            <person name="Takaki Y."/>
            <person name="Nishi S."/>
            <person name="Hori S."/>
            <person name="Arai W."/>
            <person name="Tsubouchi T."/>
            <person name="Morono Y."/>
            <person name="Uchiyama I."/>
            <person name="Ito T."/>
            <person name="Fujiyama A."/>
            <person name="Inagaki F."/>
            <person name="Takami H."/>
        </authorList>
    </citation>
    <scope>NUCLEOTIDE SEQUENCE</scope>
    <source>
        <strain evidence="2">Expedition CK06-06</strain>
    </source>
</reference>
<comment type="caution">
    <text evidence="2">The sequence shown here is derived from an EMBL/GenBank/DDBJ whole genome shotgun (WGS) entry which is preliminary data.</text>
</comment>
<evidence type="ECO:0000259" key="1">
    <source>
        <dbReference type="Pfam" id="PF07669"/>
    </source>
</evidence>
<proteinExistence type="predicted"/>
<dbReference type="InterPro" id="IPR011639">
    <property type="entry name" value="MethylTrfase_TaqI-like_dom"/>
</dbReference>
<organism evidence="2">
    <name type="scientific">marine sediment metagenome</name>
    <dbReference type="NCBI Taxonomy" id="412755"/>
    <lineage>
        <taxon>unclassified sequences</taxon>
        <taxon>metagenomes</taxon>
        <taxon>ecological metagenomes</taxon>
    </lineage>
</organism>
<dbReference type="SUPFAM" id="SSF53335">
    <property type="entry name" value="S-adenosyl-L-methionine-dependent methyltransferases"/>
    <property type="match status" value="1"/>
</dbReference>
<sequence>MDNNSRNSKEKINRRKFGIHLTSVEIFNKYIFPEIKDLLENYLWVDLYAGGGNLILPILNEIPYDKRESFFRGHIFLFDTQKDMVQKCIYNAEEYGISKQIAEKNIKKRDNLESFPQILKRKKFPIFHITNPPYLYLGYIRKHYETQKFLQYFKKENKGYQDLYQIAMINDMRNDVENLIYVIPTNFLYGATVSNKFRLDFLKYYNILKMIIFETKIFEHTGSNICIGFFKKKKVPQDEFQAFTGLKTKKHNDILKMVYNLNPKYIYRA</sequence>
<dbReference type="EMBL" id="BARU01006682">
    <property type="protein sequence ID" value="GAH35423.1"/>
    <property type="molecule type" value="Genomic_DNA"/>
</dbReference>